<protein>
    <submittedName>
        <fullName evidence="3">Uncharacterized protein</fullName>
    </submittedName>
</protein>
<gene>
    <name evidence="3" type="ORF">KVT40_004273</name>
</gene>
<organism evidence="3 4">
    <name type="scientific">Elsinoe batatas</name>
    <dbReference type="NCBI Taxonomy" id="2601811"/>
    <lineage>
        <taxon>Eukaryota</taxon>
        <taxon>Fungi</taxon>
        <taxon>Dikarya</taxon>
        <taxon>Ascomycota</taxon>
        <taxon>Pezizomycotina</taxon>
        <taxon>Dothideomycetes</taxon>
        <taxon>Dothideomycetidae</taxon>
        <taxon>Myriangiales</taxon>
        <taxon>Elsinoaceae</taxon>
        <taxon>Elsinoe</taxon>
    </lineage>
</organism>
<dbReference type="PANTHER" id="PTHR47706">
    <property type="entry name" value="NMRA-LIKE FAMILY PROTEIN"/>
    <property type="match status" value="1"/>
</dbReference>
<dbReference type="GO" id="GO:0016491">
    <property type="term" value="F:oxidoreductase activity"/>
    <property type="evidence" value="ECO:0007669"/>
    <property type="project" value="UniProtKB-KW"/>
</dbReference>
<keyword evidence="2" id="KW-0560">Oxidoreductase</keyword>
<dbReference type="InterPro" id="IPR051609">
    <property type="entry name" value="NmrA/Isoflavone_reductase-like"/>
</dbReference>
<keyword evidence="4" id="KW-1185">Reference proteome</keyword>
<evidence type="ECO:0000313" key="3">
    <source>
        <dbReference type="EMBL" id="KAG8628400.1"/>
    </source>
</evidence>
<comment type="caution">
    <text evidence="3">The sequence shown here is derived from an EMBL/GenBank/DDBJ whole genome shotgun (WGS) entry which is preliminary data.</text>
</comment>
<keyword evidence="1" id="KW-0521">NADP</keyword>
<name>A0A8K0L3U4_9PEZI</name>
<reference evidence="3" key="1">
    <citation type="submission" date="2021-07" db="EMBL/GenBank/DDBJ databases">
        <title>Elsinoe batatas strain:CRI-CJ2 Genome sequencing and assembly.</title>
        <authorList>
            <person name="Huang L."/>
        </authorList>
    </citation>
    <scope>NUCLEOTIDE SEQUENCE</scope>
    <source>
        <strain evidence="3">CRI-CJ2</strain>
    </source>
</reference>
<dbReference type="OrthoDB" id="9984533at2759"/>
<proteinExistence type="predicted"/>
<evidence type="ECO:0000256" key="2">
    <source>
        <dbReference type="ARBA" id="ARBA00023002"/>
    </source>
</evidence>
<dbReference type="Proteomes" id="UP000809789">
    <property type="component" value="Unassembled WGS sequence"/>
</dbReference>
<evidence type="ECO:0000313" key="4">
    <source>
        <dbReference type="Proteomes" id="UP000809789"/>
    </source>
</evidence>
<dbReference type="AlphaFoldDB" id="A0A8K0L3U4"/>
<accession>A0A8K0L3U4</accession>
<dbReference type="PANTHER" id="PTHR47706:SF9">
    <property type="entry name" value="NMRA-LIKE DOMAIN-CONTAINING PROTEIN-RELATED"/>
    <property type="match status" value="1"/>
</dbReference>
<evidence type="ECO:0000256" key="1">
    <source>
        <dbReference type="ARBA" id="ARBA00022857"/>
    </source>
</evidence>
<sequence>MTLEPCTTLSMPSSHKMSPVSPVLAALLAEEDEQFSWTGISTGNPIDWALGKSPTLGFDVGARKALIYDEGEEEWTGTTLEGIAAAMVGVLRSEEETRNRFLRVMSRVGGGEGTTRELLERGREKLANGDRGWVLDLVVAQLLDEGQGRCRVAESWEESD</sequence>
<dbReference type="EMBL" id="JAESVG020000004">
    <property type="protein sequence ID" value="KAG8628400.1"/>
    <property type="molecule type" value="Genomic_DNA"/>
</dbReference>